<dbReference type="Proteomes" id="UP000765509">
    <property type="component" value="Unassembled WGS sequence"/>
</dbReference>
<keyword evidence="3" id="KW-1185">Reference proteome</keyword>
<sequence>MYSKCHYNSPSTSLKERHSQCDQSSVNPTQSCTQTSKSVVVISPPLQPVMAFQESFSFTSPISEVTSSQCKKSSANPSEPLDNVESTSATIFLLSKPKMLPPKNSNIKSFCINSPSISGTAFRRNASQHQAMTSSYANPTDAPLQKLEKKVRFTGLDQTKQGQSMESTSSSEILTLPLKQSQYTPTCLPESSSSGSGSYGSKILGSSKLSTTHANHEKGVVYSSEDEELEATQKILSEFLGEHGPQLEPHSQKQKENPTDSATKCPHDATSVPPPISSNSSQSLAIDADKTVLPIRPIASLQKHIPAPPVLQNTLTILGPPLLPSSLRTPTLIHSPYLLKDNITPSFPTYPPLFLRNCCLNQHSKMLLALQQRQRLSLQAPRMVHLNL</sequence>
<feature type="region of interest" description="Disordered" evidence="1">
    <location>
        <begin position="124"/>
        <end position="144"/>
    </location>
</feature>
<accession>A0A9Q3C6D4</accession>
<comment type="caution">
    <text evidence="2">The sequence shown here is derived from an EMBL/GenBank/DDBJ whole genome shotgun (WGS) entry which is preliminary data.</text>
</comment>
<feature type="compositionally biased region" description="Polar residues" evidence="1">
    <location>
        <begin position="21"/>
        <end position="32"/>
    </location>
</feature>
<evidence type="ECO:0000313" key="3">
    <source>
        <dbReference type="Proteomes" id="UP000765509"/>
    </source>
</evidence>
<feature type="region of interest" description="Disordered" evidence="1">
    <location>
        <begin position="243"/>
        <end position="282"/>
    </location>
</feature>
<dbReference type="EMBL" id="AVOT02004683">
    <property type="protein sequence ID" value="MBW0477062.1"/>
    <property type="molecule type" value="Genomic_DNA"/>
</dbReference>
<evidence type="ECO:0000313" key="2">
    <source>
        <dbReference type="EMBL" id="MBW0477062.1"/>
    </source>
</evidence>
<evidence type="ECO:0000256" key="1">
    <source>
        <dbReference type="SAM" id="MobiDB-lite"/>
    </source>
</evidence>
<feature type="compositionally biased region" description="Polar residues" evidence="1">
    <location>
        <begin position="1"/>
        <end position="13"/>
    </location>
</feature>
<feature type="compositionally biased region" description="Polar residues" evidence="1">
    <location>
        <begin position="124"/>
        <end position="138"/>
    </location>
</feature>
<protein>
    <submittedName>
        <fullName evidence="2">Uncharacterized protein</fullName>
    </submittedName>
</protein>
<name>A0A9Q3C6D4_9BASI</name>
<proteinExistence type="predicted"/>
<gene>
    <name evidence="2" type="ORF">O181_016777</name>
</gene>
<reference evidence="2" key="1">
    <citation type="submission" date="2021-03" db="EMBL/GenBank/DDBJ databases">
        <title>Draft genome sequence of rust myrtle Austropuccinia psidii MF-1, a brazilian biotype.</title>
        <authorList>
            <person name="Quecine M.C."/>
            <person name="Pachon D.M.R."/>
            <person name="Bonatelli M.L."/>
            <person name="Correr F.H."/>
            <person name="Franceschini L.M."/>
            <person name="Leite T.F."/>
            <person name="Margarido G.R.A."/>
            <person name="Almeida C.A."/>
            <person name="Ferrarezi J.A."/>
            <person name="Labate C.A."/>
        </authorList>
    </citation>
    <scope>NUCLEOTIDE SEQUENCE</scope>
    <source>
        <strain evidence="2">MF-1</strain>
    </source>
</reference>
<feature type="region of interest" description="Disordered" evidence="1">
    <location>
        <begin position="1"/>
        <end position="32"/>
    </location>
</feature>
<dbReference type="AlphaFoldDB" id="A0A9Q3C6D4"/>
<organism evidence="2 3">
    <name type="scientific">Austropuccinia psidii MF-1</name>
    <dbReference type="NCBI Taxonomy" id="1389203"/>
    <lineage>
        <taxon>Eukaryota</taxon>
        <taxon>Fungi</taxon>
        <taxon>Dikarya</taxon>
        <taxon>Basidiomycota</taxon>
        <taxon>Pucciniomycotina</taxon>
        <taxon>Pucciniomycetes</taxon>
        <taxon>Pucciniales</taxon>
        <taxon>Sphaerophragmiaceae</taxon>
        <taxon>Austropuccinia</taxon>
    </lineage>
</organism>